<dbReference type="EMBL" id="FWZX01000004">
    <property type="protein sequence ID" value="SMF09144.1"/>
    <property type="molecule type" value="Genomic_DNA"/>
</dbReference>
<gene>
    <name evidence="2" type="ORF">SAMN05428998_104207</name>
</gene>
<dbReference type="Proteomes" id="UP000192917">
    <property type="component" value="Unassembled WGS sequence"/>
</dbReference>
<accession>A0A1Y6BL57</accession>
<reference evidence="2 3" key="1">
    <citation type="submission" date="2017-04" db="EMBL/GenBank/DDBJ databases">
        <authorList>
            <person name="Afonso C.L."/>
            <person name="Miller P.J."/>
            <person name="Scott M.A."/>
            <person name="Spackman E."/>
            <person name="Goraichik I."/>
            <person name="Dimitrov K.M."/>
            <person name="Suarez D.L."/>
            <person name="Swayne D.E."/>
        </authorList>
    </citation>
    <scope>NUCLEOTIDE SEQUENCE [LARGE SCALE GENOMIC DNA]</scope>
    <source>
        <strain evidence="2 3">USBA 355</strain>
    </source>
</reference>
<name>A0A1Y6BL57_9PROT</name>
<dbReference type="AlphaFoldDB" id="A0A1Y6BL57"/>
<evidence type="ECO:0008006" key="4">
    <source>
        <dbReference type="Google" id="ProtNLM"/>
    </source>
</evidence>
<evidence type="ECO:0000256" key="1">
    <source>
        <dbReference type="SAM" id="MobiDB-lite"/>
    </source>
</evidence>
<sequence length="221" mass="23856">MVYHRSPLGPPRDGRWAVTDKRAIRPVDFKSPFSRSAGKRSRLCWPALRWTAVLLLSATVAACSAADSNTAYPQSKPGKGGGATYKQQESLFGPGGLNLFGGGKDQPTPDSGGTGIGVNAFLWRASLDTLSFMPLASADPFGGVIITEWYSPPQSPKERFKVNVFILGRELRADGVRASIFRQVRDETGAWADAPSSEDSNTEMENAILTRARQLRIAQAG</sequence>
<keyword evidence="3" id="KW-1185">Reference proteome</keyword>
<evidence type="ECO:0000313" key="2">
    <source>
        <dbReference type="EMBL" id="SMF09144.1"/>
    </source>
</evidence>
<organism evidence="2 3">
    <name type="scientific">Tistlia consotensis USBA 355</name>
    <dbReference type="NCBI Taxonomy" id="560819"/>
    <lineage>
        <taxon>Bacteria</taxon>
        <taxon>Pseudomonadati</taxon>
        <taxon>Pseudomonadota</taxon>
        <taxon>Alphaproteobacteria</taxon>
        <taxon>Rhodospirillales</taxon>
        <taxon>Rhodovibrionaceae</taxon>
        <taxon>Tistlia</taxon>
    </lineage>
</organism>
<protein>
    <recommendedName>
        <fullName evidence="4">DUF3576 domain-containing protein</fullName>
    </recommendedName>
</protein>
<proteinExistence type="predicted"/>
<dbReference type="STRING" id="560819.SAMN05428998_104207"/>
<dbReference type="Pfam" id="PF12100">
    <property type="entry name" value="DUF3576"/>
    <property type="match status" value="1"/>
</dbReference>
<feature type="region of interest" description="Disordered" evidence="1">
    <location>
        <begin position="68"/>
        <end position="87"/>
    </location>
</feature>
<dbReference type="InterPro" id="IPR021959">
    <property type="entry name" value="DUF3576"/>
</dbReference>
<evidence type="ECO:0000313" key="3">
    <source>
        <dbReference type="Proteomes" id="UP000192917"/>
    </source>
</evidence>